<dbReference type="InterPro" id="IPR014786">
    <property type="entry name" value="ANAPC2_C"/>
</dbReference>
<dbReference type="GO" id="GO:0005680">
    <property type="term" value="C:anaphase-promoting complex"/>
    <property type="evidence" value="ECO:0007669"/>
    <property type="project" value="TreeGrafter"/>
</dbReference>
<feature type="domain" description="Cullin family profile" evidence="8">
    <location>
        <begin position="750"/>
        <end position="975"/>
    </location>
</feature>
<evidence type="ECO:0000259" key="8">
    <source>
        <dbReference type="PROSITE" id="PS50069"/>
    </source>
</evidence>
<dbReference type="Gene3D" id="3.30.230.130">
    <property type="entry name" value="Cullin, Chain C, Domain 2"/>
    <property type="match status" value="1"/>
</dbReference>
<proteinExistence type="inferred from homology"/>
<keyword evidence="5" id="KW-0131">Cell cycle</keyword>
<evidence type="ECO:0000256" key="7">
    <source>
        <dbReference type="SAM" id="MobiDB-lite"/>
    </source>
</evidence>
<dbReference type="Pfam" id="PF26557">
    <property type="entry name" value="Cullin_AB"/>
    <property type="match status" value="1"/>
</dbReference>
<dbReference type="SMART" id="SM01013">
    <property type="entry name" value="APC2"/>
    <property type="match status" value="1"/>
</dbReference>
<dbReference type="EMBL" id="JAULSV010000001">
    <property type="protein sequence ID" value="KAK0656812.1"/>
    <property type="molecule type" value="Genomic_DNA"/>
</dbReference>
<dbReference type="PANTHER" id="PTHR45957">
    <property type="entry name" value="ANAPHASE-PROMOTING COMPLEX SUBUNIT 2"/>
    <property type="match status" value="1"/>
</dbReference>
<evidence type="ECO:0000256" key="4">
    <source>
        <dbReference type="ARBA" id="ARBA00022786"/>
    </source>
</evidence>
<dbReference type="PANTHER" id="PTHR45957:SF1">
    <property type="entry name" value="ANAPHASE-PROMOTING COMPLEX SUBUNIT 2"/>
    <property type="match status" value="1"/>
</dbReference>
<dbReference type="GO" id="GO:0007091">
    <property type="term" value="P:metaphase/anaphase transition of mitotic cell cycle"/>
    <property type="evidence" value="ECO:0007669"/>
    <property type="project" value="TreeGrafter"/>
</dbReference>
<feature type="compositionally biased region" description="Basic and acidic residues" evidence="7">
    <location>
        <begin position="665"/>
        <end position="687"/>
    </location>
</feature>
<keyword evidence="10" id="KW-1185">Reference proteome</keyword>
<protein>
    <recommendedName>
        <fullName evidence="1">Anaphase-promoting complex subunit 2</fullName>
    </recommendedName>
</protein>
<dbReference type="SUPFAM" id="SSF75632">
    <property type="entry name" value="Cullin homology domain"/>
    <property type="match status" value="1"/>
</dbReference>
<feature type="compositionally biased region" description="Low complexity" evidence="7">
    <location>
        <begin position="1007"/>
        <end position="1019"/>
    </location>
</feature>
<keyword evidence="2" id="KW-0132">Cell division</keyword>
<dbReference type="SUPFAM" id="SSF46785">
    <property type="entry name" value="Winged helix' DNA-binding domain"/>
    <property type="match status" value="1"/>
</dbReference>
<dbReference type="InterPro" id="IPR036317">
    <property type="entry name" value="Cullin_homology_sf"/>
</dbReference>
<evidence type="ECO:0000256" key="3">
    <source>
        <dbReference type="ARBA" id="ARBA00022776"/>
    </source>
</evidence>
<dbReference type="GO" id="GO:0051301">
    <property type="term" value="P:cell division"/>
    <property type="evidence" value="ECO:0007669"/>
    <property type="project" value="UniProtKB-KW"/>
</dbReference>
<sequence>MPPAVASAPWRHRRHLVFQSVFQTNVSQPTPQITPCVRFPDVGQPFSGHGHGHLGNHGHGVSAGRSAEPPSGFRAQSGPVFSQPATQEHGLAHPPTITADLSLTSTQSTIAAPSRSDLYAPQPPFPSLATAGNDQVAYDRAWHVVTARIALPSSATADDSFGTLPPDSQLHPASQQFVGSDQDFYDALAFVVHAPSLLPRATHTEDIIAWHAQQVRAHFAQHVIPLLSGCVDDAGNDSGGDDDLEAERGDGHLPSKRKSNHYERHMVMVMSSIRTLEAALRLYFYGLSLLVRGFGRLVDGSASEQAAAEAELLATRFRRDIHALVGNSASEELMASVRIVLVRLCSTILGIQPADSQGNQSTSPPRPSPPTEEDLRALAARQRLHELVEQLHNVGLAGERFQVLFGLIMDSMMSKFVTGAYAGVWTLSTSNSRSFSAATNTISRRANSSSSLTSPCILSLGDWIENHFARLSFEVLSRVSPDPSSSPVTLSDVKTYQSLALGRLAALRIAELFDIVLAWPQSRGALDDLRATITTTARRLQLTSSFSRTLQTRLLHPGCSTLEILRTYIAIIRTFHALDPSKVLLSHIEPSLQLYLCQREDAVRIVVTGLLSSLDEIKAAWQAKETAERQRRGKTPRGTEADPGPFMTPALPRRGNLKTPVSTRTRRDSTPDPVVKDLLDTPIKDSGDGAMPLPSNKLVELALLLNDPAQTRRAAPEDEELDWNDMSWVPDPIDAGANYKRPKSEDVIGTLISALGSEDTFIKEFSSVVAGRLLGEPARFDQELRVLDLLKRRFGEAALQNCDVMIRDMQDSRRVDAAIKRQREKVTGGARAAETPLRTPTANKGIETEGAEAQYQARILSRLFWPDLEREHFLLPTPIVEYQRWYEQGYEALKSKRKLTWLNQLGQARVEVELEDRTVTVDCSTVEATVIYAFQDPDGATGGGDGGPARRTVDELYNNLQLDEDLIGEALTFWTGKGVLKRVAVGTFVVVESLASSAGGAAGNAGGDAETAATTSSGEGDAEAEDSGAVSPRKQDGGSGLSAKEMERRAMYWQYVKGMLTNASASMPLAQVSMMMKMLVPDGFPWSGEELQEFLGEKVTAGDLEVVGGKYRLSMCWYTEVQEICKSCKAVLRTYGSDERTCW</sequence>
<dbReference type="InterPro" id="IPR044554">
    <property type="entry name" value="ANAPC2"/>
</dbReference>
<keyword evidence="4" id="KW-0833">Ubl conjugation pathway</keyword>
<comment type="similarity">
    <text evidence="6">Belongs to the cullin family.</text>
</comment>
<feature type="region of interest" description="Disordered" evidence="7">
    <location>
        <begin position="998"/>
        <end position="1042"/>
    </location>
</feature>
<dbReference type="GO" id="GO:0070979">
    <property type="term" value="P:protein K11-linked ubiquitination"/>
    <property type="evidence" value="ECO:0007669"/>
    <property type="project" value="TreeGrafter"/>
</dbReference>
<keyword evidence="3" id="KW-0498">Mitosis</keyword>
<dbReference type="InterPro" id="IPR036390">
    <property type="entry name" value="WH_DNA-bd_sf"/>
</dbReference>
<dbReference type="Pfam" id="PF25773">
    <property type="entry name" value="TPR_ANAPC2"/>
    <property type="match status" value="1"/>
</dbReference>
<dbReference type="InterPro" id="IPR057975">
    <property type="entry name" value="TPR_ANAPC2"/>
</dbReference>
<evidence type="ECO:0000256" key="1">
    <source>
        <dbReference type="ARBA" id="ARBA00016068"/>
    </source>
</evidence>
<comment type="caution">
    <text evidence="9">The sequence shown here is derived from an EMBL/GenBank/DDBJ whole genome shotgun (WGS) entry which is preliminary data.</text>
</comment>
<gene>
    <name evidence="9" type="ORF">B0T16DRAFT_452329</name>
</gene>
<dbReference type="GO" id="GO:0031625">
    <property type="term" value="F:ubiquitin protein ligase binding"/>
    <property type="evidence" value="ECO:0007669"/>
    <property type="project" value="InterPro"/>
</dbReference>
<dbReference type="Gene3D" id="1.10.10.10">
    <property type="entry name" value="Winged helix-like DNA-binding domain superfamily/Winged helix DNA-binding domain"/>
    <property type="match status" value="1"/>
</dbReference>
<feature type="region of interest" description="Disordered" evidence="7">
    <location>
        <begin position="238"/>
        <end position="258"/>
    </location>
</feature>
<feature type="region of interest" description="Disordered" evidence="7">
    <location>
        <begin position="625"/>
        <end position="691"/>
    </location>
</feature>
<evidence type="ECO:0000313" key="9">
    <source>
        <dbReference type="EMBL" id="KAK0656812.1"/>
    </source>
</evidence>
<name>A0AA40D030_9PEZI</name>
<dbReference type="GO" id="GO:0006511">
    <property type="term" value="P:ubiquitin-dependent protein catabolic process"/>
    <property type="evidence" value="ECO:0007669"/>
    <property type="project" value="InterPro"/>
</dbReference>
<dbReference type="SMART" id="SM00182">
    <property type="entry name" value="CULLIN"/>
    <property type="match status" value="1"/>
</dbReference>
<evidence type="ECO:0000256" key="2">
    <source>
        <dbReference type="ARBA" id="ARBA00022618"/>
    </source>
</evidence>
<evidence type="ECO:0000256" key="5">
    <source>
        <dbReference type="ARBA" id="ARBA00023306"/>
    </source>
</evidence>
<dbReference type="PROSITE" id="PS50069">
    <property type="entry name" value="CULLIN_2"/>
    <property type="match status" value="1"/>
</dbReference>
<dbReference type="Pfam" id="PF08672">
    <property type="entry name" value="ANAPC2"/>
    <property type="match status" value="1"/>
</dbReference>
<dbReference type="Proteomes" id="UP001174936">
    <property type="component" value="Unassembled WGS sequence"/>
</dbReference>
<evidence type="ECO:0000256" key="6">
    <source>
        <dbReference type="PROSITE-ProRule" id="PRU00330"/>
    </source>
</evidence>
<accession>A0AA40D030</accession>
<evidence type="ECO:0000313" key="10">
    <source>
        <dbReference type="Proteomes" id="UP001174936"/>
    </source>
</evidence>
<organism evidence="9 10">
    <name type="scientific">Cercophora newfieldiana</name>
    <dbReference type="NCBI Taxonomy" id="92897"/>
    <lineage>
        <taxon>Eukaryota</taxon>
        <taxon>Fungi</taxon>
        <taxon>Dikarya</taxon>
        <taxon>Ascomycota</taxon>
        <taxon>Pezizomycotina</taxon>
        <taxon>Sordariomycetes</taxon>
        <taxon>Sordariomycetidae</taxon>
        <taxon>Sordariales</taxon>
        <taxon>Lasiosphaeriaceae</taxon>
        <taxon>Cercophora</taxon>
    </lineage>
</organism>
<dbReference type="AlphaFoldDB" id="A0AA40D030"/>
<dbReference type="InterPro" id="IPR016158">
    <property type="entry name" value="Cullin_homology"/>
</dbReference>
<feature type="region of interest" description="Disordered" evidence="7">
    <location>
        <begin position="353"/>
        <end position="373"/>
    </location>
</feature>
<dbReference type="Gene3D" id="1.20.1310.10">
    <property type="entry name" value="Cullin Repeats"/>
    <property type="match status" value="1"/>
</dbReference>
<reference evidence="9" key="1">
    <citation type="submission" date="2023-06" db="EMBL/GenBank/DDBJ databases">
        <title>Genome-scale phylogeny and comparative genomics of the fungal order Sordariales.</title>
        <authorList>
            <consortium name="Lawrence Berkeley National Laboratory"/>
            <person name="Hensen N."/>
            <person name="Bonometti L."/>
            <person name="Westerberg I."/>
            <person name="Brannstrom I.O."/>
            <person name="Guillou S."/>
            <person name="Cros-Aarteil S."/>
            <person name="Calhoun S."/>
            <person name="Haridas S."/>
            <person name="Kuo A."/>
            <person name="Mondo S."/>
            <person name="Pangilinan J."/>
            <person name="Riley R."/>
            <person name="Labutti K."/>
            <person name="Andreopoulos B."/>
            <person name="Lipzen A."/>
            <person name="Chen C."/>
            <person name="Yanf M."/>
            <person name="Daum C."/>
            <person name="Ng V."/>
            <person name="Clum A."/>
            <person name="Steindorff A."/>
            <person name="Ohm R."/>
            <person name="Martin F."/>
            <person name="Silar P."/>
            <person name="Natvig D."/>
            <person name="Lalanne C."/>
            <person name="Gautier V."/>
            <person name="Ament-Velasquez S.L."/>
            <person name="Kruys A."/>
            <person name="Hutchinson M.I."/>
            <person name="Powell A.J."/>
            <person name="Barry K."/>
            <person name="Miller A.N."/>
            <person name="Grigoriev I.V."/>
            <person name="Debuchy R."/>
            <person name="Gladieux P."/>
            <person name="Thoren M.H."/>
            <person name="Johannesson H."/>
        </authorList>
    </citation>
    <scope>NUCLEOTIDE SEQUENCE</scope>
    <source>
        <strain evidence="9">SMH2532-1</strain>
    </source>
</reference>
<feature type="region of interest" description="Disordered" evidence="7">
    <location>
        <begin position="47"/>
        <end position="93"/>
    </location>
</feature>
<dbReference type="InterPro" id="IPR036388">
    <property type="entry name" value="WH-like_DNA-bd_sf"/>
</dbReference>
<dbReference type="InterPro" id="IPR059120">
    <property type="entry name" value="Cullin-like_AB"/>
</dbReference>